<evidence type="ECO:0000313" key="3">
    <source>
        <dbReference type="Proteomes" id="UP001430360"/>
    </source>
</evidence>
<reference evidence="2" key="2">
    <citation type="journal article" date="2022" name="Syst. Appl. Microbiol.">
        <title>Physiological and genomic characterisation of Luteimonas fraxinea sp. nov., a bacterial species associated with trees tolerant to ash dieback.</title>
        <authorList>
            <person name="Ulrich K."/>
            <person name="Becker R."/>
            <person name="Behrendt U."/>
            <person name="Kube M."/>
            <person name="Schneck V."/>
            <person name="Ulrich A."/>
        </authorList>
    </citation>
    <scope>NUCLEOTIDE SEQUENCE</scope>
    <source>
        <strain evidence="2">A1P009</strain>
    </source>
</reference>
<comment type="caution">
    <text evidence="2">The sequence shown here is derived from an EMBL/GenBank/DDBJ whole genome shotgun (WGS) entry which is preliminary data.</text>
</comment>
<sequence length="556" mass="58778">MTNPLSSATNTLLTHYDRAAAADTGFFSDASRITTSDLEALIADGSTPQDLREAAQFLLDSAVSQRYLDTANGSGGFDGRISRDDLQSAAQELAGPGAYNALLDTAAGQRSSAWNPFSAARDGTVGDADIAAALADPGVPQEVKDTLQLLQQSGDTTRASELLRSLTPEGAAAASALQNTPAYAALSDADRALVAQAFVDSGASTSVARDLATLVGDPSFQAMTPAQRTAALSEAALLQTPEFKALSPADQRLVTEALANRTPGDTDLPAALKTLIESADFQSSDQFGADERTALLSQVRNYPDSRSVENLGQLIGKDWFRDFDLGDSQRALKAVAYLSQNDAGDMTIIDNTLDLFLADDAPYRFDFGETSAYGSVPPEPGDLFQMNRAYIGADNNPVDMSMSSTLGGELRVIGHTFVHEVNHMRNWDKSLSLNSSYGFHEEYRAFYVGSQAQHGRTPTVADVIDRVAGFVNVDGSYDHLAALLDAKGADAQGIVDHLNTILGRSDLTVDNARAEVNALVQAKKEAETNGTPLPPELSQSAGVTTGPDGTNNLTNA</sequence>
<feature type="compositionally biased region" description="Polar residues" evidence="1">
    <location>
        <begin position="537"/>
        <end position="556"/>
    </location>
</feature>
<name>A0ABS8UF76_9GAMM</name>
<feature type="region of interest" description="Disordered" evidence="1">
    <location>
        <begin position="525"/>
        <end position="556"/>
    </location>
</feature>
<dbReference type="EMBL" id="JAJQKU010000003">
    <property type="protein sequence ID" value="MCD9097396.1"/>
    <property type="molecule type" value="Genomic_DNA"/>
</dbReference>
<dbReference type="Proteomes" id="UP001430360">
    <property type="component" value="Unassembled WGS sequence"/>
</dbReference>
<proteinExistence type="predicted"/>
<accession>A0ABS8UF76</accession>
<gene>
    <name evidence="2" type="ORF">LTT95_10650</name>
</gene>
<keyword evidence="3" id="KW-1185">Reference proteome</keyword>
<dbReference type="RefSeq" id="WP_232136430.1">
    <property type="nucleotide sequence ID" value="NZ_CP089507.1"/>
</dbReference>
<protein>
    <submittedName>
        <fullName evidence="2">Uncharacterized protein</fullName>
    </submittedName>
</protein>
<reference evidence="2" key="1">
    <citation type="submission" date="2021-12" db="EMBL/GenBank/DDBJ databases">
        <authorList>
            <person name="Ulrich A."/>
        </authorList>
    </citation>
    <scope>NUCLEOTIDE SEQUENCE</scope>
    <source>
        <strain evidence="2">A1P009</strain>
    </source>
</reference>
<organism evidence="2 3">
    <name type="scientific">Luteimonas fraxinea</name>
    <dbReference type="NCBI Taxonomy" id="2901869"/>
    <lineage>
        <taxon>Bacteria</taxon>
        <taxon>Pseudomonadati</taxon>
        <taxon>Pseudomonadota</taxon>
        <taxon>Gammaproteobacteria</taxon>
        <taxon>Lysobacterales</taxon>
        <taxon>Lysobacteraceae</taxon>
        <taxon>Luteimonas</taxon>
    </lineage>
</organism>
<evidence type="ECO:0000313" key="2">
    <source>
        <dbReference type="EMBL" id="MCD9097396.1"/>
    </source>
</evidence>
<evidence type="ECO:0000256" key="1">
    <source>
        <dbReference type="SAM" id="MobiDB-lite"/>
    </source>
</evidence>